<reference evidence="3" key="1">
    <citation type="submission" date="2017-04" db="EMBL/GenBank/DDBJ databases">
        <authorList>
            <person name="Varghese N."/>
            <person name="Submissions S."/>
        </authorList>
    </citation>
    <scope>NUCLEOTIDE SEQUENCE [LARGE SCALE GENOMIC DNA]</scope>
    <source>
        <strain evidence="3">Dd16</strain>
    </source>
</reference>
<evidence type="ECO:0000256" key="1">
    <source>
        <dbReference type="SAM" id="SignalP"/>
    </source>
</evidence>
<dbReference type="OrthoDB" id="7451179at2"/>
<dbReference type="AlphaFoldDB" id="A0A1X7GHA8"/>
<accession>A0A1X7GHA8</accession>
<name>A0A1X7GHA8_9SPHN</name>
<sequence length="166" mass="17842">MRKMLFSAAIAASAIGAPALAQPYYADPVDARVAASIPSPREAEAMGHTVGRAADALMDMPVGDVVNAISPHRRVHPGTTLGDVAGRGDPYARARMHDQIGALSYGMGEMAARVGALAPVLHRSMIDLEQRMAYAMRGYPSGGSYYDEGYDPYDAPYYGDYYDYDD</sequence>
<protein>
    <submittedName>
        <fullName evidence="2">Uncharacterized protein</fullName>
    </submittedName>
</protein>
<keyword evidence="3" id="KW-1185">Reference proteome</keyword>
<feature type="chain" id="PRO_5013321781" evidence="1">
    <location>
        <begin position="22"/>
        <end position="166"/>
    </location>
</feature>
<feature type="signal peptide" evidence="1">
    <location>
        <begin position="1"/>
        <end position="21"/>
    </location>
</feature>
<evidence type="ECO:0000313" key="2">
    <source>
        <dbReference type="EMBL" id="SMF69857.1"/>
    </source>
</evidence>
<dbReference type="RefSeq" id="WP_085218445.1">
    <property type="nucleotide sequence ID" value="NZ_LT840185.1"/>
</dbReference>
<dbReference type="EMBL" id="LT840185">
    <property type="protein sequence ID" value="SMF69857.1"/>
    <property type="molecule type" value="Genomic_DNA"/>
</dbReference>
<keyword evidence="1" id="KW-0732">Signal</keyword>
<evidence type="ECO:0000313" key="3">
    <source>
        <dbReference type="Proteomes" id="UP000192934"/>
    </source>
</evidence>
<proteinExistence type="predicted"/>
<gene>
    <name evidence="2" type="ORF">SAMN06295910_1778</name>
</gene>
<dbReference type="Proteomes" id="UP000192934">
    <property type="component" value="Chromosome I"/>
</dbReference>
<organism evidence="2 3">
    <name type="scientific">Allosphingosinicella indica</name>
    <dbReference type="NCBI Taxonomy" id="941907"/>
    <lineage>
        <taxon>Bacteria</taxon>
        <taxon>Pseudomonadati</taxon>
        <taxon>Pseudomonadota</taxon>
        <taxon>Alphaproteobacteria</taxon>
        <taxon>Sphingomonadales</taxon>
        <taxon>Sphingomonadaceae</taxon>
        <taxon>Allosphingosinicella</taxon>
    </lineage>
</organism>
<dbReference type="STRING" id="941907.SAMN06295910_1778"/>